<dbReference type="AlphaFoldDB" id="S2W5X8"/>
<feature type="transmembrane region" description="Helical" evidence="1">
    <location>
        <begin position="110"/>
        <end position="131"/>
    </location>
</feature>
<evidence type="ECO:0000313" key="2">
    <source>
        <dbReference type="EMBL" id="EPD33650.1"/>
    </source>
</evidence>
<name>S2W5X8_9ACTN</name>
<evidence type="ECO:0000256" key="1">
    <source>
        <dbReference type="SAM" id="Phobius"/>
    </source>
</evidence>
<sequence length="147" mass="16574">MKSWASEAIGYLSGCILLLLAALWMRLNPVDMYSNDAPNYHPVRQAAWIILMVGFNTGLAEILVYSVSASKKVFRRLKLTGVLSISMITTLLSTVLLVDGDFFNYLQGWGAFWTSYYLLITLLTILTCYRLHQRGVVDVFKDADHTS</sequence>
<reference evidence="2 3" key="1">
    <citation type="submission" date="2013-04" db="EMBL/GenBank/DDBJ databases">
        <title>The Genome Sequence of Propionimicrobium lymphophilum ACS-093-V-SCH5.</title>
        <authorList>
            <consortium name="The Broad Institute Genomics Platform"/>
            <person name="Earl A."/>
            <person name="Ward D."/>
            <person name="Feldgarden M."/>
            <person name="Gevers D."/>
            <person name="Saerens B."/>
            <person name="Vaneechoutte M."/>
            <person name="Walker B."/>
            <person name="Young S."/>
            <person name="Zeng Q."/>
            <person name="Gargeya S."/>
            <person name="Fitzgerald M."/>
            <person name="Haas B."/>
            <person name="Abouelleil A."/>
            <person name="Allen A.W."/>
            <person name="Alvarado L."/>
            <person name="Arachchi H.M."/>
            <person name="Berlin A.M."/>
            <person name="Chapman S.B."/>
            <person name="Gainer-Dewar J."/>
            <person name="Goldberg J."/>
            <person name="Griggs A."/>
            <person name="Gujja S."/>
            <person name="Hansen M."/>
            <person name="Howarth C."/>
            <person name="Imamovic A."/>
            <person name="Ireland A."/>
            <person name="Larimer J."/>
            <person name="McCowan C."/>
            <person name="Murphy C."/>
            <person name="Pearson M."/>
            <person name="Poon T.W."/>
            <person name="Priest M."/>
            <person name="Roberts A."/>
            <person name="Saif S."/>
            <person name="Shea T."/>
            <person name="Sisk P."/>
            <person name="Sykes S."/>
            <person name="Wortman J."/>
            <person name="Nusbaum C."/>
            <person name="Birren B."/>
        </authorList>
    </citation>
    <scope>NUCLEOTIDE SEQUENCE [LARGE SCALE GENOMIC DNA]</scope>
    <source>
        <strain evidence="2 3">ACS-093-V-SCH5</strain>
    </source>
</reference>
<gene>
    <name evidence="2" type="ORF">HMPREF9306_00405</name>
</gene>
<feature type="transmembrane region" description="Helical" evidence="1">
    <location>
        <begin position="47"/>
        <end position="67"/>
    </location>
</feature>
<proteinExistence type="predicted"/>
<organism evidence="2 3">
    <name type="scientific">Propionimicrobium lymphophilum ACS-093-V-SCH5</name>
    <dbReference type="NCBI Taxonomy" id="883161"/>
    <lineage>
        <taxon>Bacteria</taxon>
        <taxon>Bacillati</taxon>
        <taxon>Actinomycetota</taxon>
        <taxon>Actinomycetes</taxon>
        <taxon>Propionibacteriales</taxon>
        <taxon>Propionibacteriaceae</taxon>
        <taxon>Propionimicrobium</taxon>
    </lineage>
</organism>
<feature type="transmembrane region" description="Helical" evidence="1">
    <location>
        <begin position="9"/>
        <end position="27"/>
    </location>
</feature>
<protein>
    <submittedName>
        <fullName evidence="2">Uncharacterized protein</fullName>
    </submittedName>
</protein>
<dbReference type="Proteomes" id="UP000014417">
    <property type="component" value="Unassembled WGS sequence"/>
</dbReference>
<dbReference type="PATRIC" id="fig|883161.3.peg.408"/>
<keyword evidence="3" id="KW-1185">Reference proteome</keyword>
<keyword evidence="1" id="KW-1133">Transmembrane helix</keyword>
<dbReference type="EMBL" id="AGZR01000004">
    <property type="protein sequence ID" value="EPD33650.1"/>
    <property type="molecule type" value="Genomic_DNA"/>
</dbReference>
<comment type="caution">
    <text evidence="2">The sequence shown here is derived from an EMBL/GenBank/DDBJ whole genome shotgun (WGS) entry which is preliminary data.</text>
</comment>
<evidence type="ECO:0000313" key="3">
    <source>
        <dbReference type="Proteomes" id="UP000014417"/>
    </source>
</evidence>
<dbReference type="HOGENOM" id="CLU_1766365_0_0_11"/>
<keyword evidence="1" id="KW-0472">Membrane</keyword>
<feature type="transmembrane region" description="Helical" evidence="1">
    <location>
        <begin position="79"/>
        <end position="98"/>
    </location>
</feature>
<keyword evidence="1" id="KW-0812">Transmembrane</keyword>
<dbReference type="RefSeq" id="WP_016455258.1">
    <property type="nucleotide sequence ID" value="NZ_KE150269.1"/>
</dbReference>
<accession>S2W5X8</accession>